<accession>T0KKS8</accession>
<dbReference type="OrthoDB" id="10284896at2759"/>
<evidence type="ECO:0000313" key="1">
    <source>
        <dbReference type="EMBL" id="EQB56197.1"/>
    </source>
</evidence>
<protein>
    <submittedName>
        <fullName evidence="1">Uncharacterized protein</fullName>
    </submittedName>
</protein>
<comment type="caution">
    <text evidence="1">The sequence shown here is derived from an EMBL/GenBank/DDBJ whole genome shotgun (WGS) entry which is preliminary data.</text>
</comment>
<dbReference type="AlphaFoldDB" id="T0KKS8"/>
<dbReference type="Proteomes" id="UP000015530">
    <property type="component" value="Unassembled WGS sequence"/>
</dbReference>
<dbReference type="EMBL" id="AMYD01000778">
    <property type="protein sequence ID" value="EQB56197.1"/>
    <property type="molecule type" value="Genomic_DNA"/>
</dbReference>
<evidence type="ECO:0000313" key="2">
    <source>
        <dbReference type="Proteomes" id="UP000015530"/>
    </source>
</evidence>
<gene>
    <name evidence="1" type="ORF">CGLO_03807</name>
</gene>
<dbReference type="HOGENOM" id="CLU_2605885_0_0_1"/>
<name>T0KKS8_COLGC</name>
<proteinExistence type="predicted"/>
<reference evidence="2" key="1">
    <citation type="journal article" date="2013" name="Mol. Plant Microbe Interact.">
        <title>Global aspects of pacC regulation of pathogenicity genes in Colletotrichum gloeosporioides as revealed by transcriptome analysis.</title>
        <authorList>
            <person name="Alkan N."/>
            <person name="Meng X."/>
            <person name="Friedlander G."/>
            <person name="Reuveni E."/>
            <person name="Sukno S."/>
            <person name="Sherman A."/>
            <person name="Thon M."/>
            <person name="Fluhr R."/>
            <person name="Prusky D."/>
        </authorList>
    </citation>
    <scope>NUCLEOTIDE SEQUENCE [LARGE SCALE GENOMIC DNA]</scope>
    <source>
        <strain evidence="2">Cg-14</strain>
    </source>
</reference>
<sequence>MGIRQVARYAFVAVRDEKECGLRWGGNGFGTTRKPPLGRTDVRQACTQIGSPAKSIVVADQGLCSRLWGVSGEESQELY</sequence>
<organism evidence="1 2">
    <name type="scientific">Colletotrichum gloeosporioides (strain Cg-14)</name>
    <name type="common">Anthracnose fungus</name>
    <name type="synonym">Glomerella cingulata</name>
    <dbReference type="NCBI Taxonomy" id="1237896"/>
    <lineage>
        <taxon>Eukaryota</taxon>
        <taxon>Fungi</taxon>
        <taxon>Dikarya</taxon>
        <taxon>Ascomycota</taxon>
        <taxon>Pezizomycotina</taxon>
        <taxon>Sordariomycetes</taxon>
        <taxon>Hypocreomycetidae</taxon>
        <taxon>Glomerellales</taxon>
        <taxon>Glomerellaceae</taxon>
        <taxon>Colletotrichum</taxon>
        <taxon>Colletotrichum gloeosporioides species complex</taxon>
    </lineage>
</organism>